<protein>
    <submittedName>
        <fullName evidence="8">Glycerol-3-phosphate transporter</fullName>
    </submittedName>
</protein>
<evidence type="ECO:0000256" key="3">
    <source>
        <dbReference type="ARBA" id="ARBA00022692"/>
    </source>
</evidence>
<accession>A0A3B1CD47</accession>
<evidence type="ECO:0000256" key="1">
    <source>
        <dbReference type="ARBA" id="ARBA00004127"/>
    </source>
</evidence>
<dbReference type="PANTHER" id="PTHR43826">
    <property type="entry name" value="GLUCOSE-6-PHOSPHATE EXCHANGER SLC37A4"/>
    <property type="match status" value="1"/>
</dbReference>
<evidence type="ECO:0000313" key="8">
    <source>
        <dbReference type="EMBL" id="VAX28426.1"/>
    </source>
</evidence>
<dbReference type="GO" id="GO:0005886">
    <property type="term" value="C:plasma membrane"/>
    <property type="evidence" value="ECO:0007669"/>
    <property type="project" value="TreeGrafter"/>
</dbReference>
<feature type="transmembrane region" description="Helical" evidence="6">
    <location>
        <begin position="32"/>
        <end position="49"/>
    </location>
</feature>
<organism evidence="8">
    <name type="scientific">hydrothermal vent metagenome</name>
    <dbReference type="NCBI Taxonomy" id="652676"/>
    <lineage>
        <taxon>unclassified sequences</taxon>
        <taxon>metagenomes</taxon>
        <taxon>ecological metagenomes</taxon>
    </lineage>
</organism>
<dbReference type="InterPro" id="IPR020846">
    <property type="entry name" value="MFS_dom"/>
</dbReference>
<evidence type="ECO:0000256" key="4">
    <source>
        <dbReference type="ARBA" id="ARBA00022989"/>
    </source>
</evidence>
<dbReference type="GO" id="GO:0061513">
    <property type="term" value="F:glucose 6-phosphate:phosphate antiporter activity"/>
    <property type="evidence" value="ECO:0007669"/>
    <property type="project" value="TreeGrafter"/>
</dbReference>
<dbReference type="PROSITE" id="PS50850">
    <property type="entry name" value="MFS"/>
    <property type="match status" value="1"/>
</dbReference>
<feature type="transmembrane region" description="Helical" evidence="6">
    <location>
        <begin position="186"/>
        <end position="206"/>
    </location>
</feature>
<dbReference type="SUPFAM" id="SSF103473">
    <property type="entry name" value="MFS general substrate transporter"/>
    <property type="match status" value="1"/>
</dbReference>
<feature type="transmembrane region" description="Helical" evidence="6">
    <location>
        <begin position="357"/>
        <end position="377"/>
    </location>
</feature>
<dbReference type="InterPro" id="IPR021159">
    <property type="entry name" value="Sugar-P_transporter_CS"/>
</dbReference>
<dbReference type="AlphaFoldDB" id="A0A3B1CD47"/>
<dbReference type="InterPro" id="IPR051337">
    <property type="entry name" value="OPA_Antiporter"/>
</dbReference>
<feature type="transmembrane region" description="Helical" evidence="6">
    <location>
        <begin position="69"/>
        <end position="87"/>
    </location>
</feature>
<keyword evidence="3 6" id="KW-0812">Transmembrane</keyword>
<dbReference type="InterPro" id="IPR000849">
    <property type="entry name" value="Sugar_P_transporter"/>
</dbReference>
<dbReference type="GO" id="GO:0012505">
    <property type="term" value="C:endomembrane system"/>
    <property type="evidence" value="ECO:0007669"/>
    <property type="project" value="UniProtKB-SubCell"/>
</dbReference>
<reference evidence="8" key="1">
    <citation type="submission" date="2018-06" db="EMBL/GenBank/DDBJ databases">
        <authorList>
            <person name="Zhirakovskaya E."/>
        </authorList>
    </citation>
    <scope>NUCLEOTIDE SEQUENCE</scope>
</reference>
<feature type="transmembrane region" description="Helical" evidence="6">
    <location>
        <begin position="422"/>
        <end position="446"/>
    </location>
</feature>
<dbReference type="Pfam" id="PF07690">
    <property type="entry name" value="MFS_1"/>
    <property type="match status" value="1"/>
</dbReference>
<dbReference type="EMBL" id="UOGD01000411">
    <property type="protein sequence ID" value="VAX28426.1"/>
    <property type="molecule type" value="Genomic_DNA"/>
</dbReference>
<dbReference type="GO" id="GO:0035435">
    <property type="term" value="P:phosphate ion transmembrane transport"/>
    <property type="evidence" value="ECO:0007669"/>
    <property type="project" value="TreeGrafter"/>
</dbReference>
<dbReference type="PIRSF" id="PIRSF002808">
    <property type="entry name" value="Hexose_phosphate_transp"/>
    <property type="match status" value="1"/>
</dbReference>
<feature type="transmembrane region" description="Helical" evidence="6">
    <location>
        <begin position="99"/>
        <end position="115"/>
    </location>
</feature>
<comment type="subcellular location">
    <subcellularLocation>
        <location evidence="1">Endomembrane system</location>
        <topology evidence="1">Multi-pass membrane protein</topology>
    </subcellularLocation>
</comment>
<sequence>MFAKIINWFKPDPAIDRLPAEQIDKAYKTNRWRILESTFLGYAMFYLVRNNLSTVAKDIEGALHYDYNMIGNILALSAIAYGVGKFLNGSLSDRSNPRKFMAFGLLLTGLLNFAFGSVQSYGIHLFLWTLNGFVQGMGWPPCGRSIGHWYSIKERGTVFAVWNVAHNIGGGLAGVLAAYATIQFGGWQAAFYVPGTIALIGSLYLFKRLRDTPQSIGLPPIEEYTNTYPEGEDSYNRGNREKELTTRELFVNNILKNKYLWLFAIANLFVYIVRYSMLDWGPTYLREVKNATLEGGGIAILILEFGGIPSTILMGWLSDKFEGRRGMVSLLCMIPIFFAFLVIYLNPPGNLWLDMTMLAVVGFFVYPPVMLLGVAALDLTSKKAVGTAAGFVGLFGYIGRTIQAKGFGWMADHFGNIYGKQTSWDIIILSILGSTVIAILLLAFTWKIKPKA</sequence>
<evidence type="ECO:0000256" key="2">
    <source>
        <dbReference type="ARBA" id="ARBA00009598"/>
    </source>
</evidence>
<name>A0A3B1CD47_9ZZZZ</name>
<dbReference type="InterPro" id="IPR011701">
    <property type="entry name" value="MFS"/>
</dbReference>
<feature type="transmembrane region" description="Helical" evidence="6">
    <location>
        <begin position="328"/>
        <end position="345"/>
    </location>
</feature>
<gene>
    <name evidence="8" type="ORF">MNBD_IGNAVI01-2915</name>
</gene>
<dbReference type="PANTHER" id="PTHR43826:SF6">
    <property type="entry name" value="GLYCEROL-3-PHOSPHATE TRANSPORTER"/>
    <property type="match status" value="1"/>
</dbReference>
<feature type="transmembrane region" description="Helical" evidence="6">
    <location>
        <begin position="259"/>
        <end position="277"/>
    </location>
</feature>
<evidence type="ECO:0000256" key="6">
    <source>
        <dbReference type="SAM" id="Phobius"/>
    </source>
</evidence>
<proteinExistence type="inferred from homology"/>
<dbReference type="Gene3D" id="1.20.1250.20">
    <property type="entry name" value="MFS general substrate transporter like domains"/>
    <property type="match status" value="2"/>
</dbReference>
<dbReference type="InterPro" id="IPR036259">
    <property type="entry name" value="MFS_trans_sf"/>
</dbReference>
<feature type="domain" description="Major facilitator superfamily (MFS) profile" evidence="7">
    <location>
        <begin position="34"/>
        <end position="451"/>
    </location>
</feature>
<dbReference type="PROSITE" id="PS00942">
    <property type="entry name" value="GLPT"/>
    <property type="match status" value="1"/>
</dbReference>
<feature type="transmembrane region" description="Helical" evidence="6">
    <location>
        <begin position="297"/>
        <end position="316"/>
    </location>
</feature>
<keyword evidence="4 6" id="KW-1133">Transmembrane helix</keyword>
<keyword evidence="5 6" id="KW-0472">Membrane</keyword>
<evidence type="ECO:0000259" key="7">
    <source>
        <dbReference type="PROSITE" id="PS50850"/>
    </source>
</evidence>
<feature type="transmembrane region" description="Helical" evidence="6">
    <location>
        <begin position="384"/>
        <end position="402"/>
    </location>
</feature>
<comment type="similarity">
    <text evidence="2">Belongs to the major facilitator superfamily. Organophosphate:Pi antiporter (OPA) (TC 2.A.1.4) family.</text>
</comment>
<evidence type="ECO:0000256" key="5">
    <source>
        <dbReference type="ARBA" id="ARBA00023136"/>
    </source>
</evidence>